<name>A0ABU3TPN9_9BACT</name>
<organism evidence="1 2">
    <name type="scientific">Aquirufa regiilacus</name>
    <dbReference type="NCBI Taxonomy" id="3024868"/>
    <lineage>
        <taxon>Bacteria</taxon>
        <taxon>Pseudomonadati</taxon>
        <taxon>Bacteroidota</taxon>
        <taxon>Cytophagia</taxon>
        <taxon>Cytophagales</taxon>
        <taxon>Flectobacillaceae</taxon>
        <taxon>Aquirufa</taxon>
    </lineage>
</organism>
<evidence type="ECO:0000313" key="2">
    <source>
        <dbReference type="Proteomes" id="UP001249959"/>
    </source>
</evidence>
<accession>A0ABU3TPN9</accession>
<protein>
    <recommendedName>
        <fullName evidence="3">MFS transporter</fullName>
    </recommendedName>
</protein>
<dbReference type="Proteomes" id="UP001249959">
    <property type="component" value="Unassembled WGS sequence"/>
</dbReference>
<dbReference type="RefSeq" id="WP_315575707.1">
    <property type="nucleotide sequence ID" value="NZ_JARDXH010000003.1"/>
</dbReference>
<dbReference type="EMBL" id="JAVNWW010000001">
    <property type="protein sequence ID" value="MDU0807806.1"/>
    <property type="molecule type" value="Genomic_DNA"/>
</dbReference>
<evidence type="ECO:0000313" key="1">
    <source>
        <dbReference type="EMBL" id="MDU0807806.1"/>
    </source>
</evidence>
<comment type="caution">
    <text evidence="1">The sequence shown here is derived from an EMBL/GenBank/DDBJ whole genome shotgun (WGS) entry which is preliminary data.</text>
</comment>
<proteinExistence type="predicted"/>
<keyword evidence="2" id="KW-1185">Reference proteome</keyword>
<reference evidence="1 2" key="1">
    <citation type="submission" date="2023-09" db="EMBL/GenBank/DDBJ databases">
        <title>Aquirufa genomes.</title>
        <authorList>
            <person name="Pitt A."/>
        </authorList>
    </citation>
    <scope>NUCLEOTIDE SEQUENCE [LARGE SCALE GENOMIC DNA]</scope>
    <source>
        <strain evidence="1 2">LEOWEIH-7C</strain>
    </source>
</reference>
<sequence>MKKWNLFAGLFFSISIMGLVKQNNVTFVSAKAAAVIADHYHLNNTQGYIVGAVGTYAGFAIGTYFGGPIGGRVGMFVGGL</sequence>
<gene>
    <name evidence="1" type="ORF">PQG45_02015</name>
</gene>
<evidence type="ECO:0008006" key="3">
    <source>
        <dbReference type="Google" id="ProtNLM"/>
    </source>
</evidence>